<evidence type="ECO:0000313" key="10">
    <source>
        <dbReference type="Proteomes" id="UP000268321"/>
    </source>
</evidence>
<feature type="signal peptide" evidence="6">
    <location>
        <begin position="1"/>
        <end position="15"/>
    </location>
</feature>
<feature type="domain" description="Glycoside hydrolase family 65 N-terminal" evidence="8">
    <location>
        <begin position="60"/>
        <end position="322"/>
    </location>
</feature>
<evidence type="ECO:0000256" key="2">
    <source>
        <dbReference type="ARBA" id="ARBA00006768"/>
    </source>
</evidence>
<feature type="domain" description="Glycoside hydrolase family 65 central catalytic" evidence="7">
    <location>
        <begin position="382"/>
        <end position="601"/>
    </location>
</feature>
<keyword evidence="5" id="KW-0325">Glycoprotein</keyword>
<keyword evidence="10" id="KW-1185">Reference proteome</keyword>
<evidence type="ECO:0000259" key="8">
    <source>
        <dbReference type="Pfam" id="PF03636"/>
    </source>
</evidence>
<evidence type="ECO:0000313" key="9">
    <source>
        <dbReference type="EMBL" id="RKP28852.1"/>
    </source>
</evidence>
<protein>
    <recommendedName>
        <fullName evidence="3">alpha,alpha-trehalase</fullName>
        <ecNumber evidence="3">3.2.1.28</ecNumber>
    </recommendedName>
</protein>
<dbReference type="PANTHER" id="PTHR11051">
    <property type="entry name" value="GLYCOSYL HYDROLASE-RELATED"/>
    <property type="match status" value="1"/>
</dbReference>
<evidence type="ECO:0000256" key="5">
    <source>
        <dbReference type="ARBA" id="ARBA00023180"/>
    </source>
</evidence>
<dbReference type="SUPFAM" id="SSF74650">
    <property type="entry name" value="Galactose mutarotase-like"/>
    <property type="match status" value="1"/>
</dbReference>
<dbReference type="GO" id="GO:0005993">
    <property type="term" value="P:trehalose catabolic process"/>
    <property type="evidence" value="ECO:0007669"/>
    <property type="project" value="TreeGrafter"/>
</dbReference>
<evidence type="ECO:0000256" key="1">
    <source>
        <dbReference type="ARBA" id="ARBA00001576"/>
    </source>
</evidence>
<organism evidence="9 10">
    <name type="scientific">Metschnikowia bicuspidata</name>
    <dbReference type="NCBI Taxonomy" id="27322"/>
    <lineage>
        <taxon>Eukaryota</taxon>
        <taxon>Fungi</taxon>
        <taxon>Dikarya</taxon>
        <taxon>Ascomycota</taxon>
        <taxon>Saccharomycotina</taxon>
        <taxon>Pichiomycetes</taxon>
        <taxon>Metschnikowiaceae</taxon>
        <taxon>Metschnikowia</taxon>
    </lineage>
</organism>
<dbReference type="GO" id="GO:0030246">
    <property type="term" value="F:carbohydrate binding"/>
    <property type="evidence" value="ECO:0007669"/>
    <property type="project" value="InterPro"/>
</dbReference>
<comment type="catalytic activity">
    <reaction evidence="1">
        <text>alpha,alpha-trehalose + H2O = alpha-D-glucose + beta-D-glucose</text>
        <dbReference type="Rhea" id="RHEA:32675"/>
        <dbReference type="ChEBI" id="CHEBI:15377"/>
        <dbReference type="ChEBI" id="CHEBI:15903"/>
        <dbReference type="ChEBI" id="CHEBI:16551"/>
        <dbReference type="ChEBI" id="CHEBI:17925"/>
        <dbReference type="EC" id="3.2.1.28"/>
    </reaction>
</comment>
<dbReference type="InterPro" id="IPR011013">
    <property type="entry name" value="Gal_mutarotase_sf_dom"/>
</dbReference>
<reference evidence="10" key="1">
    <citation type="journal article" date="2018" name="Nat. Microbiol.">
        <title>Leveraging single-cell genomics to expand the fungal tree of life.</title>
        <authorList>
            <person name="Ahrendt S.R."/>
            <person name="Quandt C.A."/>
            <person name="Ciobanu D."/>
            <person name="Clum A."/>
            <person name="Salamov A."/>
            <person name="Andreopoulos B."/>
            <person name="Cheng J.F."/>
            <person name="Woyke T."/>
            <person name="Pelin A."/>
            <person name="Henrissat B."/>
            <person name="Reynolds N.K."/>
            <person name="Benny G.L."/>
            <person name="Smith M.E."/>
            <person name="James T.Y."/>
            <person name="Grigoriev I.V."/>
        </authorList>
    </citation>
    <scope>NUCLEOTIDE SEQUENCE [LARGE SCALE GENOMIC DNA]</scope>
    <source>
        <strain evidence="10">Baker2002</strain>
    </source>
</reference>
<evidence type="ECO:0000256" key="6">
    <source>
        <dbReference type="SAM" id="SignalP"/>
    </source>
</evidence>
<dbReference type="EMBL" id="ML004558">
    <property type="protein sequence ID" value="RKP28852.1"/>
    <property type="molecule type" value="Genomic_DNA"/>
</dbReference>
<name>A0A4P9Z991_9ASCO</name>
<dbReference type="FunFam" id="1.50.10.10:FF:000032">
    <property type="entry name" value="Vacuolar acid trehalase"/>
    <property type="match status" value="1"/>
</dbReference>
<feature type="non-terminal residue" evidence="9">
    <location>
        <position position="715"/>
    </location>
</feature>
<evidence type="ECO:0000256" key="4">
    <source>
        <dbReference type="ARBA" id="ARBA00022801"/>
    </source>
</evidence>
<dbReference type="PANTHER" id="PTHR11051:SF8">
    <property type="entry name" value="PROTEIN-GLUCOSYLGALACTOSYLHYDROXYLYSINE GLUCOSIDASE"/>
    <property type="match status" value="1"/>
</dbReference>
<dbReference type="Pfam" id="PF03632">
    <property type="entry name" value="Glyco_hydro_65m"/>
    <property type="match status" value="1"/>
</dbReference>
<keyword evidence="6" id="KW-0732">Signal</keyword>
<accession>A0A4P9Z991</accession>
<evidence type="ECO:0000259" key="7">
    <source>
        <dbReference type="Pfam" id="PF03632"/>
    </source>
</evidence>
<dbReference type="GO" id="GO:0004555">
    <property type="term" value="F:alpha,alpha-trehalase activity"/>
    <property type="evidence" value="ECO:0007669"/>
    <property type="project" value="UniProtKB-EC"/>
</dbReference>
<dbReference type="InterPro" id="IPR005195">
    <property type="entry name" value="Glyco_hydro_65_M"/>
</dbReference>
<dbReference type="SUPFAM" id="SSF48208">
    <property type="entry name" value="Six-hairpin glycosidases"/>
    <property type="match status" value="1"/>
</dbReference>
<dbReference type="EC" id="3.2.1.28" evidence="3"/>
<dbReference type="Pfam" id="PF03636">
    <property type="entry name" value="Glyco_hydro_65N"/>
    <property type="match status" value="1"/>
</dbReference>
<dbReference type="InterPro" id="IPR012341">
    <property type="entry name" value="6hp_glycosidase-like_sf"/>
</dbReference>
<comment type="similarity">
    <text evidence="2">Belongs to the glycosyl hydrolase 65 family.</text>
</comment>
<feature type="chain" id="PRO_5020430401" description="alpha,alpha-trehalase" evidence="6">
    <location>
        <begin position="16"/>
        <end position="715"/>
    </location>
</feature>
<proteinExistence type="inferred from homology"/>
<dbReference type="OrthoDB" id="200349at2759"/>
<dbReference type="GO" id="GO:0009277">
    <property type="term" value="C:fungal-type cell wall"/>
    <property type="evidence" value="ECO:0007669"/>
    <property type="project" value="TreeGrafter"/>
</dbReference>
<dbReference type="Gene3D" id="1.50.10.10">
    <property type="match status" value="1"/>
</dbReference>
<dbReference type="Proteomes" id="UP000268321">
    <property type="component" value="Unassembled WGS sequence"/>
</dbReference>
<keyword evidence="4" id="KW-0378">Hydrolase</keyword>
<evidence type="ECO:0000256" key="3">
    <source>
        <dbReference type="ARBA" id="ARBA00012757"/>
    </source>
</evidence>
<dbReference type="InterPro" id="IPR005196">
    <property type="entry name" value="Glyco_hydro_65_N"/>
</dbReference>
<dbReference type="Gene3D" id="2.70.98.40">
    <property type="entry name" value="Glycoside hydrolase, family 65, N-terminal domain"/>
    <property type="match status" value="1"/>
</dbReference>
<dbReference type="InterPro" id="IPR008928">
    <property type="entry name" value="6-hairpin_glycosidase_sf"/>
</dbReference>
<sequence>MKHLLPLLCISLAVGSSFVPLNEYQRLVASHDSKHIAKQLQFSEKMFFSEATNVVGTLHLPQQHQFQRQPYVANGYFGARVPSLGQGFTYDQLTSSGSDENLRNGWPQFNRRFAGAFAAGFYNLQATTNGTNFPWLEQYGMDSTIAAIPQWTSLTVAWDAHVLGPMLAPEAWGNISDYSQTLSLEDGVVSTLFTWKHTLQMRFNVTANKKHRSVGSVTLEVHNPSKEQVDLTVTDRLDFDTSHGCRLHSIGNMREGIFVMFAPNNVRGVFGAITSRLVSAANHTADTESNLSYSRIDNNMRLEIAPGASAVVHKIVGIATTDLDPERYVLSSDVLDAATLACFAANETTLAADNRAAWKKALRKSLDVIFPDNALLTLAARASIYHLHANTRGDARGLTAALGVSGLSSDSYAGQVFWDTDLWMLMGILPFSADISRSLLHYRQHTHQQAVKNVRSPSNPFLDSQGAVYPWTSGRYGNCTASGPCFDYEYHINSAVAYSAFNMYLSGAGENFLREDAFPIIDDAARFYASYVHFNETMGKYTTHNLTDPDEYANQIDNGAYTNAAILSTLQWAAAVRDHLGKPVPDAYRHIAANMHIPTSADDSRVVLEYTDMPYSEGIKQADVVMMTYPLGYQFSSPLHAQANLDFYALKQVDTGPAMTYPIYSIVAAATLDSGCSAESYLMKSVQPYLRGPFAQFLEQSNDNFDINGGTNPAF</sequence>
<gene>
    <name evidence="9" type="ORF">METBISCDRAFT_20048</name>
</gene>
<dbReference type="AlphaFoldDB" id="A0A4P9Z991"/>
<dbReference type="InterPro" id="IPR037018">
    <property type="entry name" value="GH65_N"/>
</dbReference>